<dbReference type="Pfam" id="PF21722">
    <property type="entry name" value="Gly_rich_2"/>
    <property type="match status" value="1"/>
</dbReference>
<dbReference type="SUPFAM" id="SSF81296">
    <property type="entry name" value="E set domains"/>
    <property type="match status" value="1"/>
</dbReference>
<reference evidence="7 9" key="1">
    <citation type="journal article" date="2015" name="Stand. Genomic Sci.">
        <title>Genomic Encyclopedia of Bacterial and Archaeal Type Strains, Phase III: the genomes of soil and plant-associated and newly described type strains.</title>
        <authorList>
            <person name="Whitman W.B."/>
            <person name="Woyke T."/>
            <person name="Klenk H.P."/>
            <person name="Zhou Y."/>
            <person name="Lilburn T.G."/>
            <person name="Beck B.J."/>
            <person name="De Vos P."/>
            <person name="Vandamme P."/>
            <person name="Eisen J.A."/>
            <person name="Garrity G."/>
            <person name="Hugenholtz P."/>
            <person name="Kyrpides N.C."/>
        </authorList>
    </citation>
    <scope>NUCLEOTIDE SEQUENCE [LARGE SCALE GENOMIC DNA]</scope>
    <source>
        <strain evidence="7 9">CGMCC 1.5380</strain>
    </source>
</reference>
<dbReference type="InterPro" id="IPR026444">
    <property type="entry name" value="Secre_tail"/>
</dbReference>
<dbReference type="InterPro" id="IPR013783">
    <property type="entry name" value="Ig-like_fold"/>
</dbReference>
<evidence type="ECO:0000256" key="4">
    <source>
        <dbReference type="SAM" id="SignalP"/>
    </source>
</evidence>
<dbReference type="SUPFAM" id="SSF49899">
    <property type="entry name" value="Concanavalin A-like lectins/glucanases"/>
    <property type="match status" value="1"/>
</dbReference>
<dbReference type="EMBL" id="VLKX01000001">
    <property type="protein sequence ID" value="TWI51995.1"/>
    <property type="molecule type" value="Genomic_DNA"/>
</dbReference>
<dbReference type="NCBIfam" id="TIGR04183">
    <property type="entry name" value="Por_Secre_tail"/>
    <property type="match status" value="1"/>
</dbReference>
<protein>
    <submittedName>
        <fullName evidence="6 7">Secreted protein (Por secretion system target)</fullName>
    </submittedName>
</protein>
<evidence type="ECO:0000256" key="3">
    <source>
        <dbReference type="SAM" id="MobiDB-lite"/>
    </source>
</evidence>
<keyword evidence="8" id="KW-1185">Reference proteome</keyword>
<dbReference type="InterPro" id="IPR049304">
    <property type="entry name" value="Gly_rich_dom"/>
</dbReference>
<accession>A0A562Q5F9</accession>
<dbReference type="Proteomes" id="UP000254518">
    <property type="component" value="Unassembled WGS sequence"/>
</dbReference>
<dbReference type="InterPro" id="IPR013320">
    <property type="entry name" value="ConA-like_dom_sf"/>
</dbReference>
<evidence type="ECO:0000313" key="9">
    <source>
        <dbReference type="Proteomes" id="UP000321392"/>
    </source>
</evidence>
<dbReference type="RefSeq" id="WP_114752932.1">
    <property type="nucleotide sequence ID" value="NZ_QQBA01000001.1"/>
</dbReference>
<sequence length="2131" mass="223050">MNKTILFKKKIFLAVTFFFITLTGFAQEVLYTNPANNGLPANRFTVPAGVTSVTLAAWGGGGGGGGSNINGAGGNGGGGGGATSRTIDVSAGNFFDAVVGAGGAAGSSAGGAGGNGGLSSIIAATPLVNMTANGGQRGLGNAAAIVLGTTSSGGTASDGTVNVTGSNGTRVAATGGFGGNSGAVLNFLAGAGGTPAANSDGAPGGFPGGGGSGGERTGTGSIGGAGGVGAVYIRYITVTAATSPLCVGGTITIDGSFFATTGITNVVINGVACTSVNVVSSTRITAVVAPGTTSGIIEINNPNGTNNGRTTIINPSPTANAGSALAAICNTSSTVALGGSFGGGATSAVWSDGGVGGTFTNNSGTTPGTTTWTPPIGYVGTATLTLTTSGGSCGVATASKTQAVNGPIANAGAALATICQGGTTVGLGGSFGGTATAAVWSDGGIGGTFTNNTGTTPNTATWTPPAAYTGTATLTLTTSGGACGTTTASKTQNVISGIVATVGPSQTNFGTLISESLGGNVPAMGTGLWTVVSSPGSATVTFDNASSESAIATVSLNGAYVFRWTITSSCGTSSSDIAVSFLPVNDPIYTIYYENFDNSNGGWTSAGTTGSWGYTNTASSPHRGEGGFWAVNTTAGTYPNNALTTITSPTISTLGYNNVKLFIDLRYLSEDNADGIQIQYSLNNGTSWTTLGTGTSASWYTKTTVAALNASLGTTVGWDGDSSVIGTAAPFPAPLSQFIEKSIQSNVLNNVSTLRIRAVFASNGTATAATGVAIDNIIIKGNPIIPVPDPIAGPGNVNGSLKLWLKSNTGTSTIADGTALNSWSDQAYDNNSVGIVGNSPIYRDNSTRNINFNPVVDFSAASAHVMKGKGGFWSQDYYVVIKTNGIIDNSAASRQVPISGRLAASSFHLDGTALGLGSFTQRYTDEVVSHNLNSVPATPAANTQSYGRAYTSTTDSYNQQTIIFNIKTNSTGNGTEIYKNGKRIDNTTGQAGTGNPTFVFSGELNFSDFNNIQYNLGVGRFTLAGNVASSYLDGRMTEVVSYSQAKTTLEQQKIQSYLAIKNGVTLHAPGSTTPDDLCDTNYVNSDGTTIWNAVANSGFNYDIAGIGRDDNTLLNQKQSKTENPVADISMGLGDLRDVNTNNLNTFDSDKKFLVWGNNRGTLAAQAPVIVNISSGITPALTTNVDFISIGRTWKVVETGGNVPTVKVSLPSVMLTATITPPGDFLMFISNTPSFDPTAEYRIMTANGSNLETTYDFNGTKYITFGYAPERTAVRCIKFDGVNDYLDAGNVLNLNTSFTVSAWVNRNSANRTILSKRNNTFTQGYDLCINAAGRAEMSWMVGGTKHTITSNVVIPSGKWHHIGVIYDGPTTTARMYIDGVTIVSNTTMPNVPATTQSFLIAAADDITPTSLFNGSIDEVRVWNVALTEAQFRYVMNQEILSNTTLSNGSVIPNIITLNDISSVPWANLQAYYPMSTYTYTNAKDVSNNNYTAALRNLTTVDLQTAPLPYESAADGNWETVGTWTNSTVQDLPYSTSIEDPTKTIDWNIVRTTHNITSIGNKTVLGLFVNSNNLIATNDSKIEVSHYLKLDGKIDLVGRSQLVQKLGSDLDPTSSGSLERDQQGQGNRFNYNYWSSPVGSINNTTNNNSFTVAGVLRDGTNPAAPVNINWVNGFDGSLTNPISLARYWIFKFDNLENNYANWTRIGENGTLSASKGFTMKGPGTSGTQNLTFIGKPNNGTINNTVGADQLLLIGNPYPSALDADKFINDNIGSLDTSTTDPVIDGALYFWEHFATNSSHELVAYQGGYGIRNLAGGVAPSATGVDFISGAGTTSKSIPNRYIPVGQAFFVIGIPGTGGTVIFNNSQREFITETNALSQDLYRIPNNPKDSSHWTDNSNATIEKDTHKRIRLGFNVMDKEFHRQVLLAFMDEKATSDMDNGYDAFNIDDSPSDMYLLNGDNELAIQGEGYFDENASFPIGVRIETAGKVSFNIDALENFDQNQNVFIYDNETNTYNNINNKPFEIELPQGYFKNRFSLRFRDKTLGVKDVIYDNNIQVAFTRSNNVLNITNRSNDNTVNTVSLFNIQGKLMATWAVSEKEQTSIKIPIENKTSGVYIVKLKTSKGNINKKIIIK</sequence>
<gene>
    <name evidence="6" type="ORF">DFR66_101133</name>
    <name evidence="7" type="ORF">IQ02_00131</name>
</gene>
<dbReference type="Pfam" id="PF26628">
    <property type="entry name" value="DUF8202"/>
    <property type="match status" value="1"/>
</dbReference>
<keyword evidence="2" id="KW-1015">Disulfide bond</keyword>
<feature type="compositionally biased region" description="Gly residues" evidence="3">
    <location>
        <begin position="202"/>
        <end position="218"/>
    </location>
</feature>
<dbReference type="InterPro" id="IPR006558">
    <property type="entry name" value="LamG-like"/>
</dbReference>
<dbReference type="InterPro" id="IPR014756">
    <property type="entry name" value="Ig_E-set"/>
</dbReference>
<dbReference type="Proteomes" id="UP000321392">
    <property type="component" value="Unassembled WGS sequence"/>
</dbReference>
<organism evidence="7 9">
    <name type="scientific">Flavobacterium glaciei</name>
    <dbReference type="NCBI Taxonomy" id="386300"/>
    <lineage>
        <taxon>Bacteria</taxon>
        <taxon>Pseudomonadati</taxon>
        <taxon>Bacteroidota</taxon>
        <taxon>Flavobacteriia</taxon>
        <taxon>Flavobacteriales</taxon>
        <taxon>Flavobacteriaceae</taxon>
        <taxon>Flavobacterium</taxon>
    </lineage>
</organism>
<dbReference type="SMART" id="SM00560">
    <property type="entry name" value="LamGL"/>
    <property type="match status" value="1"/>
</dbReference>
<feature type="region of interest" description="Disordered" evidence="3">
    <location>
        <begin position="198"/>
        <end position="218"/>
    </location>
</feature>
<reference evidence="7" key="3">
    <citation type="submission" date="2019-07" db="EMBL/GenBank/DDBJ databases">
        <authorList>
            <person name="Whitman W."/>
            <person name="Huntemann M."/>
            <person name="Clum A."/>
            <person name="Pillay M."/>
            <person name="Palaniappan K."/>
            <person name="Varghese N."/>
            <person name="Mikhailova N."/>
            <person name="Stamatis D."/>
            <person name="Reddy T."/>
            <person name="Daum C."/>
            <person name="Shapiro N."/>
            <person name="Ivanova N."/>
            <person name="Kyrpides N."/>
            <person name="Woyke T."/>
        </authorList>
    </citation>
    <scope>NUCLEOTIDE SEQUENCE</scope>
    <source>
        <strain evidence="7">CGMCC 1.5380</strain>
    </source>
</reference>
<comment type="caution">
    <text evidence="7">The sequence shown here is derived from an EMBL/GenBank/DDBJ whole genome shotgun (WGS) entry which is preliminary data.</text>
</comment>
<dbReference type="EMBL" id="QQBA01000001">
    <property type="protein sequence ID" value="RDI58208.1"/>
    <property type="molecule type" value="Genomic_DNA"/>
</dbReference>
<dbReference type="Gene3D" id="2.60.120.200">
    <property type="match status" value="1"/>
</dbReference>
<evidence type="ECO:0000313" key="6">
    <source>
        <dbReference type="EMBL" id="RDI58208.1"/>
    </source>
</evidence>
<name>A0A562Q5F9_9FLAO</name>
<dbReference type="GO" id="GO:0004553">
    <property type="term" value="F:hydrolase activity, hydrolyzing O-glycosyl compounds"/>
    <property type="evidence" value="ECO:0007669"/>
    <property type="project" value="UniProtKB-ARBA"/>
</dbReference>
<feature type="domain" description="LamG-like jellyroll fold" evidence="5">
    <location>
        <begin position="1295"/>
        <end position="1428"/>
    </location>
</feature>
<evidence type="ECO:0000256" key="1">
    <source>
        <dbReference type="ARBA" id="ARBA00022729"/>
    </source>
</evidence>
<reference evidence="6 8" key="2">
    <citation type="submission" date="2018-07" db="EMBL/GenBank/DDBJ databases">
        <title>Genomic Encyclopedia of Type Strains, Phase IV (KMG-IV): sequencing the most valuable type-strain genomes for metagenomic binning, comparative biology and taxonomic classification.</title>
        <authorList>
            <person name="Goeker M."/>
        </authorList>
    </citation>
    <scope>NUCLEOTIDE SEQUENCE [LARGE SCALE GENOMIC DNA]</scope>
    <source>
        <strain evidence="6 8">DSM 19728</strain>
    </source>
</reference>
<dbReference type="Pfam" id="PF13385">
    <property type="entry name" value="Laminin_G_3"/>
    <property type="match status" value="1"/>
</dbReference>
<proteinExistence type="predicted"/>
<dbReference type="Gene3D" id="2.60.120.260">
    <property type="entry name" value="Galactose-binding domain-like"/>
    <property type="match status" value="1"/>
</dbReference>
<dbReference type="OrthoDB" id="2582440at2"/>
<dbReference type="InterPro" id="IPR058515">
    <property type="entry name" value="DUF8202"/>
</dbReference>
<evidence type="ECO:0000259" key="5">
    <source>
        <dbReference type="SMART" id="SM00560"/>
    </source>
</evidence>
<evidence type="ECO:0000313" key="8">
    <source>
        <dbReference type="Proteomes" id="UP000254518"/>
    </source>
</evidence>
<dbReference type="Pfam" id="PF18962">
    <property type="entry name" value="Por_Secre_tail"/>
    <property type="match status" value="1"/>
</dbReference>
<evidence type="ECO:0000256" key="2">
    <source>
        <dbReference type="ARBA" id="ARBA00023157"/>
    </source>
</evidence>
<dbReference type="GO" id="GO:0005975">
    <property type="term" value="P:carbohydrate metabolic process"/>
    <property type="evidence" value="ECO:0007669"/>
    <property type="project" value="UniProtKB-ARBA"/>
</dbReference>
<evidence type="ECO:0000313" key="7">
    <source>
        <dbReference type="EMBL" id="TWI51995.1"/>
    </source>
</evidence>
<dbReference type="Gene3D" id="2.60.40.10">
    <property type="entry name" value="Immunoglobulins"/>
    <property type="match status" value="2"/>
</dbReference>
<feature type="chain" id="PRO_5023027709" evidence="4">
    <location>
        <begin position="27"/>
        <end position="2131"/>
    </location>
</feature>
<keyword evidence="1 4" id="KW-0732">Signal</keyword>
<feature type="signal peptide" evidence="4">
    <location>
        <begin position="1"/>
        <end position="26"/>
    </location>
</feature>